<dbReference type="InterPro" id="IPR039672">
    <property type="entry name" value="MFS_2"/>
</dbReference>
<feature type="transmembrane region" description="Helical" evidence="8">
    <location>
        <begin position="320"/>
        <end position="340"/>
    </location>
</feature>
<dbReference type="Proteomes" id="UP001606134">
    <property type="component" value="Unassembled WGS sequence"/>
</dbReference>
<feature type="transmembrane region" description="Helical" evidence="8">
    <location>
        <begin position="180"/>
        <end position="203"/>
    </location>
</feature>
<evidence type="ECO:0000256" key="7">
    <source>
        <dbReference type="ARBA" id="ARBA00023136"/>
    </source>
</evidence>
<reference evidence="9 10" key="1">
    <citation type="submission" date="2024-08" db="EMBL/GenBank/DDBJ databases">
        <authorList>
            <person name="Lu H."/>
        </authorList>
    </citation>
    <scope>NUCLEOTIDE SEQUENCE [LARGE SCALE GENOMIC DNA]</scope>
    <source>
        <strain evidence="9 10">BYS78W</strain>
    </source>
</reference>
<dbReference type="InterPro" id="IPR018043">
    <property type="entry name" value="Na/Gal_symport_CS"/>
</dbReference>
<proteinExistence type="inferred from homology"/>
<sequence length="451" mass="47630">MSQLRIPFHEKVAYGLGNFMPTAITATGGMAMYFYTDVAGLSAAFIGALLLLVRIVDAVWDIFVGRRVDATRTRWGQARPYLLWFAPVVSIALVASFTVPPLEGLARTVYFVLAYVALWCSYSLIMIPFQSLLPMIAPDPDVRLRMAGVSSFVQFLFVVGCAAGFPIMKDVLSDGVPAQGFQRAALLFGGLGLLFTWLCFAFVRERVAPMSGPRADLKADLRALVGSRAWRAGVLAQCALGTLIGLPLAAGVYYFAAVIGKPQLIGPFMGLGGVGLVLGVVLSDQLTRRLCKKRVYVGSMLAAALLLTGLTLGGPDRLPLVFVLSLLANICLGVSAPISYSMNGDIADDIECRDGKRVVGTLIATINFASKVGAGLCSAIVGLVLSVTAYHAGAPEQAPQALQGVVALMSVIPAVVALGVAAIMGWAYPLGRAQLSQMNEQLGQRRAAAAA</sequence>
<evidence type="ECO:0000313" key="9">
    <source>
        <dbReference type="EMBL" id="MFG6489791.1"/>
    </source>
</evidence>
<feature type="transmembrane region" description="Helical" evidence="8">
    <location>
        <begin position="405"/>
        <end position="428"/>
    </location>
</feature>
<evidence type="ECO:0000256" key="5">
    <source>
        <dbReference type="ARBA" id="ARBA00022692"/>
    </source>
</evidence>
<dbReference type="PROSITE" id="PS00872">
    <property type="entry name" value="NA_GALACTOSIDE_SYMP"/>
    <property type="match status" value="1"/>
</dbReference>
<feature type="transmembrane region" description="Helical" evidence="8">
    <location>
        <begin position="105"/>
        <end position="125"/>
    </location>
</feature>
<protein>
    <submittedName>
        <fullName evidence="9">MFS transporter</fullName>
    </submittedName>
</protein>
<dbReference type="PANTHER" id="PTHR11328">
    <property type="entry name" value="MAJOR FACILITATOR SUPERFAMILY DOMAIN-CONTAINING PROTEIN"/>
    <property type="match status" value="1"/>
</dbReference>
<feature type="transmembrane region" description="Helical" evidence="8">
    <location>
        <begin position="361"/>
        <end position="385"/>
    </location>
</feature>
<evidence type="ECO:0000256" key="2">
    <source>
        <dbReference type="ARBA" id="ARBA00009617"/>
    </source>
</evidence>
<comment type="similarity">
    <text evidence="2">Belongs to the sodium:galactoside symporter (TC 2.A.2) family.</text>
</comment>
<feature type="transmembrane region" description="Helical" evidence="8">
    <location>
        <begin position="146"/>
        <end position="168"/>
    </location>
</feature>
<evidence type="ECO:0000313" key="10">
    <source>
        <dbReference type="Proteomes" id="UP001606134"/>
    </source>
</evidence>
<organism evidence="9 10">
    <name type="scientific">Pelomonas candidula</name>
    <dbReference type="NCBI Taxonomy" id="3299025"/>
    <lineage>
        <taxon>Bacteria</taxon>
        <taxon>Pseudomonadati</taxon>
        <taxon>Pseudomonadota</taxon>
        <taxon>Betaproteobacteria</taxon>
        <taxon>Burkholderiales</taxon>
        <taxon>Sphaerotilaceae</taxon>
        <taxon>Roseateles</taxon>
    </lineage>
</organism>
<keyword evidence="3" id="KW-0813">Transport</keyword>
<evidence type="ECO:0000256" key="6">
    <source>
        <dbReference type="ARBA" id="ARBA00022989"/>
    </source>
</evidence>
<comment type="caution">
    <text evidence="9">The sequence shown here is derived from an EMBL/GenBank/DDBJ whole genome shotgun (WGS) entry which is preliminary data.</text>
</comment>
<dbReference type="Pfam" id="PF13347">
    <property type="entry name" value="MFS_2"/>
    <property type="match status" value="1"/>
</dbReference>
<dbReference type="SUPFAM" id="SSF103473">
    <property type="entry name" value="MFS general substrate transporter"/>
    <property type="match status" value="1"/>
</dbReference>
<feature type="transmembrane region" description="Helical" evidence="8">
    <location>
        <begin position="295"/>
        <end position="314"/>
    </location>
</feature>
<keyword evidence="7 8" id="KW-0472">Membrane</keyword>
<dbReference type="RefSeq" id="WP_394416232.1">
    <property type="nucleotide sequence ID" value="NZ_JBIGIC010000015.1"/>
</dbReference>
<accession>A0ABW7HIR3</accession>
<evidence type="ECO:0000256" key="1">
    <source>
        <dbReference type="ARBA" id="ARBA00004651"/>
    </source>
</evidence>
<dbReference type="PANTHER" id="PTHR11328:SF24">
    <property type="entry name" value="MAJOR FACILITATOR SUPERFAMILY (MFS) PROFILE DOMAIN-CONTAINING PROTEIN"/>
    <property type="match status" value="1"/>
</dbReference>
<keyword evidence="5 8" id="KW-0812">Transmembrane</keyword>
<gene>
    <name evidence="9" type="ORF">ACG04R_24155</name>
</gene>
<evidence type="ECO:0000256" key="8">
    <source>
        <dbReference type="SAM" id="Phobius"/>
    </source>
</evidence>
<keyword evidence="6 8" id="KW-1133">Transmembrane helix</keyword>
<feature type="transmembrane region" description="Helical" evidence="8">
    <location>
        <begin position="234"/>
        <end position="258"/>
    </location>
</feature>
<evidence type="ECO:0000256" key="3">
    <source>
        <dbReference type="ARBA" id="ARBA00022448"/>
    </source>
</evidence>
<feature type="transmembrane region" description="Helical" evidence="8">
    <location>
        <begin position="81"/>
        <end position="99"/>
    </location>
</feature>
<feature type="transmembrane region" description="Helical" evidence="8">
    <location>
        <begin position="41"/>
        <end position="60"/>
    </location>
</feature>
<dbReference type="EMBL" id="JBIGIC010000015">
    <property type="protein sequence ID" value="MFG6489791.1"/>
    <property type="molecule type" value="Genomic_DNA"/>
</dbReference>
<dbReference type="InterPro" id="IPR001927">
    <property type="entry name" value="Na/Gal_symport"/>
</dbReference>
<keyword evidence="10" id="KW-1185">Reference proteome</keyword>
<evidence type="ECO:0000256" key="4">
    <source>
        <dbReference type="ARBA" id="ARBA00022475"/>
    </source>
</evidence>
<dbReference type="Gene3D" id="1.20.1250.20">
    <property type="entry name" value="MFS general substrate transporter like domains"/>
    <property type="match status" value="1"/>
</dbReference>
<feature type="transmembrane region" description="Helical" evidence="8">
    <location>
        <begin position="264"/>
        <end position="283"/>
    </location>
</feature>
<name>A0ABW7HIR3_9BURK</name>
<keyword evidence="4" id="KW-1003">Cell membrane</keyword>
<comment type="subcellular location">
    <subcellularLocation>
        <location evidence="1">Cell membrane</location>
        <topology evidence="1">Multi-pass membrane protein</topology>
    </subcellularLocation>
</comment>
<feature type="transmembrane region" description="Helical" evidence="8">
    <location>
        <begin position="12"/>
        <end position="35"/>
    </location>
</feature>
<dbReference type="InterPro" id="IPR036259">
    <property type="entry name" value="MFS_trans_sf"/>
</dbReference>
<dbReference type="NCBIfam" id="TIGR00792">
    <property type="entry name" value="gph"/>
    <property type="match status" value="1"/>
</dbReference>